<dbReference type="EMBL" id="JAACXV010014117">
    <property type="protein sequence ID" value="KAF7270277.1"/>
    <property type="molecule type" value="Genomic_DNA"/>
</dbReference>
<dbReference type="Pfam" id="PF00059">
    <property type="entry name" value="Lectin_C"/>
    <property type="match status" value="1"/>
</dbReference>
<keyword evidence="3" id="KW-1185">Reference proteome</keyword>
<dbReference type="OrthoDB" id="7773875at2759"/>
<evidence type="ECO:0000313" key="3">
    <source>
        <dbReference type="Proteomes" id="UP000625711"/>
    </source>
</evidence>
<dbReference type="InterPro" id="IPR016187">
    <property type="entry name" value="CTDL_fold"/>
</dbReference>
<dbReference type="SUPFAM" id="SSF56436">
    <property type="entry name" value="C-type lectin-like"/>
    <property type="match status" value="1"/>
</dbReference>
<dbReference type="CDD" id="cd00037">
    <property type="entry name" value="CLECT"/>
    <property type="match status" value="1"/>
</dbReference>
<name>A0A834I0K2_RHYFE</name>
<sequence length="151" mass="17323">MCFHRKNVAFIQWLATACSREIPKGFIGVGEDYIISSGTLEYLQAFATCKRYGKTLVTEQTEAETLEFNTVLNNAGLAARNYWIGGIYQRDTEFSPEWIWIDSGKVFNYTNWYTTPSTSYYCVRKYPSATYSGKWSAESCTTAYYFACKNN</sequence>
<dbReference type="PROSITE" id="PS51257">
    <property type="entry name" value="PROKAR_LIPOPROTEIN"/>
    <property type="match status" value="1"/>
</dbReference>
<evidence type="ECO:0000313" key="2">
    <source>
        <dbReference type="EMBL" id="KAF7270277.1"/>
    </source>
</evidence>
<dbReference type="Proteomes" id="UP000625711">
    <property type="component" value="Unassembled WGS sequence"/>
</dbReference>
<evidence type="ECO:0000259" key="1">
    <source>
        <dbReference type="PROSITE" id="PS50041"/>
    </source>
</evidence>
<accession>A0A834I0K2</accession>
<dbReference type="InterPro" id="IPR001304">
    <property type="entry name" value="C-type_lectin-like"/>
</dbReference>
<dbReference type="SMART" id="SM00034">
    <property type="entry name" value="CLECT"/>
    <property type="match status" value="1"/>
</dbReference>
<dbReference type="InterPro" id="IPR016186">
    <property type="entry name" value="C-type_lectin-like/link_sf"/>
</dbReference>
<proteinExistence type="predicted"/>
<dbReference type="PROSITE" id="PS50041">
    <property type="entry name" value="C_TYPE_LECTIN_2"/>
    <property type="match status" value="1"/>
</dbReference>
<feature type="domain" description="C-type lectin" evidence="1">
    <location>
        <begin position="33"/>
        <end position="149"/>
    </location>
</feature>
<comment type="caution">
    <text evidence="2">The sequence shown here is derived from an EMBL/GenBank/DDBJ whole genome shotgun (WGS) entry which is preliminary data.</text>
</comment>
<organism evidence="2 3">
    <name type="scientific">Rhynchophorus ferrugineus</name>
    <name type="common">Red palm weevil</name>
    <name type="synonym">Curculio ferrugineus</name>
    <dbReference type="NCBI Taxonomy" id="354439"/>
    <lineage>
        <taxon>Eukaryota</taxon>
        <taxon>Metazoa</taxon>
        <taxon>Ecdysozoa</taxon>
        <taxon>Arthropoda</taxon>
        <taxon>Hexapoda</taxon>
        <taxon>Insecta</taxon>
        <taxon>Pterygota</taxon>
        <taxon>Neoptera</taxon>
        <taxon>Endopterygota</taxon>
        <taxon>Coleoptera</taxon>
        <taxon>Polyphaga</taxon>
        <taxon>Cucujiformia</taxon>
        <taxon>Curculionidae</taxon>
        <taxon>Dryophthorinae</taxon>
        <taxon>Rhynchophorus</taxon>
    </lineage>
</organism>
<dbReference type="AlphaFoldDB" id="A0A834I0K2"/>
<reference evidence="2" key="1">
    <citation type="submission" date="2020-08" db="EMBL/GenBank/DDBJ databases">
        <title>Genome sequencing and assembly of the red palm weevil Rhynchophorus ferrugineus.</title>
        <authorList>
            <person name="Dias G.B."/>
            <person name="Bergman C.M."/>
            <person name="Manee M."/>
        </authorList>
    </citation>
    <scope>NUCLEOTIDE SEQUENCE</scope>
    <source>
        <strain evidence="2">AA-2017</strain>
        <tissue evidence="2">Whole larva</tissue>
    </source>
</reference>
<protein>
    <recommendedName>
        <fullName evidence="1">C-type lectin domain-containing protein</fullName>
    </recommendedName>
</protein>
<gene>
    <name evidence="2" type="ORF">GWI33_016742</name>
</gene>
<dbReference type="Gene3D" id="3.10.100.10">
    <property type="entry name" value="Mannose-Binding Protein A, subunit A"/>
    <property type="match status" value="1"/>
</dbReference>